<reference evidence="9 10" key="1">
    <citation type="submission" date="2020-06" db="EMBL/GenBank/DDBJ databases">
        <title>The yeast mating-type switching endonuclease HO is a domesticated member of an unorthodox homing genetic element family.</title>
        <authorList>
            <person name="Coughlan A.Y."/>
            <person name="Lombardi L."/>
            <person name="Braun-Galleani S."/>
            <person name="Martos A.R."/>
            <person name="Galeote V."/>
            <person name="Bigey F."/>
            <person name="Dequin S."/>
            <person name="Byrne K.P."/>
            <person name="Wolfe K.H."/>
        </authorList>
    </citation>
    <scope>NUCLEOTIDE SEQUENCE [LARGE SCALE GENOMIC DNA]</scope>
    <source>
        <strain evidence="9 10">CBS2947</strain>
    </source>
</reference>
<dbReference type="InterPro" id="IPR016274">
    <property type="entry name" value="Histidine_acid_Pase_euk"/>
</dbReference>
<keyword evidence="4" id="KW-0378">Hydrolase</keyword>
<feature type="disulfide bond" evidence="7">
    <location>
        <begin position="62"/>
        <end position="386"/>
    </location>
</feature>
<feature type="disulfide bond" evidence="7">
    <location>
        <begin position="406"/>
        <end position="414"/>
    </location>
</feature>
<dbReference type="GO" id="GO:0003993">
    <property type="term" value="F:acid phosphatase activity"/>
    <property type="evidence" value="ECO:0007669"/>
    <property type="project" value="UniProtKB-EC"/>
</dbReference>
<dbReference type="Pfam" id="PF00328">
    <property type="entry name" value="His_Phos_2"/>
    <property type="match status" value="1"/>
</dbReference>
<sequence>MLPAILSALLASPVAQGLVVPQLAELQKIGTQEDIFPYLAGDAPYFSYPNDYGIPREAPESCQITQVQLIARHGERYPSKSRGRKLFKTWYKLSNYTKTFNGSLSFLNDDYEFFIQDMDNLEQETTLKNSVNPLNPYTGEMDAKVHARDFLQQYGNLLENSTNLTVFATSSKRVHDTAEYFIEALGPDYNVTLEVIDEEPSAGANTISAGYSCPAWNESAFSNITDAYSDSYLKNIAKRLNKQNPGLNLTSSDAFMLFSWCAYEITARGYSDICDVFTQDELIRYSYYDDLSNYYSDGPGYPLIKDVGSNLFNATVKLLKQSEELDQKAWLSFTHDTDILNYLTTVGLFDDGNPLNATYIPFRDHVFHKSWQVPMGARVYTQKFQCSNESYVRYVINDAVIPIESCSSGPGFSCSENDFYDYAASRLQGLNFVAACNVTSVSNVTNLTYYWDYNTTNYNSPLLDQ</sequence>
<protein>
    <recommendedName>
        <fullName evidence="3">acid phosphatase</fullName>
        <ecNumber evidence="3">3.1.3.2</ecNumber>
    </recommendedName>
</protein>
<keyword evidence="10" id="KW-1185">Reference proteome</keyword>
<dbReference type="SUPFAM" id="SSF53254">
    <property type="entry name" value="Phosphoglycerate mutase-like"/>
    <property type="match status" value="1"/>
</dbReference>
<evidence type="ECO:0000313" key="10">
    <source>
        <dbReference type="Proteomes" id="UP000510647"/>
    </source>
</evidence>
<dbReference type="FunFam" id="3.40.50.1240:FF:000021">
    <property type="entry name" value="Acid phosphatase"/>
    <property type="match status" value="1"/>
</dbReference>
<evidence type="ECO:0000256" key="2">
    <source>
        <dbReference type="ARBA" id="ARBA00005375"/>
    </source>
</evidence>
<dbReference type="InterPro" id="IPR000560">
    <property type="entry name" value="His_Pase_clade-2"/>
</dbReference>
<accession>A0A7H9I0G5</accession>
<comment type="similarity">
    <text evidence="2">Belongs to the histidine acid phosphatase family.</text>
</comment>
<gene>
    <name evidence="9" type="ORF">HG537_0H00240</name>
</gene>
<evidence type="ECO:0000313" key="9">
    <source>
        <dbReference type="EMBL" id="QLQ82262.1"/>
    </source>
</evidence>
<proteinExistence type="inferred from homology"/>
<comment type="catalytic activity">
    <reaction evidence="1">
        <text>a phosphate monoester + H2O = an alcohol + phosphate</text>
        <dbReference type="Rhea" id="RHEA:15017"/>
        <dbReference type="ChEBI" id="CHEBI:15377"/>
        <dbReference type="ChEBI" id="CHEBI:30879"/>
        <dbReference type="ChEBI" id="CHEBI:43474"/>
        <dbReference type="ChEBI" id="CHEBI:67140"/>
        <dbReference type="EC" id="3.1.3.2"/>
    </reaction>
</comment>
<dbReference type="PIRSF" id="PIRSF000894">
    <property type="entry name" value="Acid_phosphatase"/>
    <property type="match status" value="1"/>
</dbReference>
<dbReference type="EMBL" id="CP059274">
    <property type="protein sequence ID" value="QLQ82262.1"/>
    <property type="molecule type" value="Genomic_DNA"/>
</dbReference>
<evidence type="ECO:0000256" key="6">
    <source>
        <dbReference type="PIRSR" id="PIRSR000894-1"/>
    </source>
</evidence>
<dbReference type="PROSITE" id="PS00616">
    <property type="entry name" value="HIS_ACID_PHOSPHAT_1"/>
    <property type="match status" value="1"/>
</dbReference>
<dbReference type="GO" id="GO:0009277">
    <property type="term" value="C:fungal-type cell wall"/>
    <property type="evidence" value="ECO:0007669"/>
    <property type="project" value="TreeGrafter"/>
</dbReference>
<dbReference type="EC" id="3.1.3.2" evidence="3"/>
<keyword evidence="8" id="KW-0732">Signal</keyword>
<dbReference type="PANTHER" id="PTHR20963">
    <property type="entry name" value="MULTIPLE INOSITOL POLYPHOSPHATE PHOSPHATASE-RELATED"/>
    <property type="match status" value="1"/>
</dbReference>
<dbReference type="Proteomes" id="UP000510647">
    <property type="component" value="Chromosome 8"/>
</dbReference>
<evidence type="ECO:0000256" key="1">
    <source>
        <dbReference type="ARBA" id="ARBA00000032"/>
    </source>
</evidence>
<evidence type="ECO:0000256" key="3">
    <source>
        <dbReference type="ARBA" id="ARBA00012646"/>
    </source>
</evidence>
<keyword evidence="5" id="KW-0325">Glycoprotein</keyword>
<dbReference type="CDD" id="cd07061">
    <property type="entry name" value="HP_HAP_like"/>
    <property type="match status" value="1"/>
</dbReference>
<feature type="disulfide bond" evidence="7">
    <location>
        <begin position="261"/>
        <end position="274"/>
    </location>
</feature>
<dbReference type="OrthoDB" id="6509975at2759"/>
<name>A0A7H9I0G5_9SACH</name>
<evidence type="ECO:0000256" key="5">
    <source>
        <dbReference type="ARBA" id="ARBA00023180"/>
    </source>
</evidence>
<feature type="chain" id="PRO_5028802397" description="acid phosphatase" evidence="8">
    <location>
        <begin position="18"/>
        <end position="465"/>
    </location>
</feature>
<feature type="signal peptide" evidence="8">
    <location>
        <begin position="1"/>
        <end position="17"/>
    </location>
</feature>
<keyword evidence="7" id="KW-1015">Disulfide bond</keyword>
<dbReference type="PANTHER" id="PTHR20963:SF18">
    <property type="entry name" value="ACID PHOSPHATASE PHO11-RELATED"/>
    <property type="match status" value="1"/>
</dbReference>
<evidence type="ECO:0000256" key="8">
    <source>
        <dbReference type="SAM" id="SignalP"/>
    </source>
</evidence>
<organism evidence="9 10">
    <name type="scientific">Torulaspora globosa</name>
    <dbReference type="NCBI Taxonomy" id="48254"/>
    <lineage>
        <taxon>Eukaryota</taxon>
        <taxon>Fungi</taxon>
        <taxon>Dikarya</taxon>
        <taxon>Ascomycota</taxon>
        <taxon>Saccharomycotina</taxon>
        <taxon>Saccharomycetes</taxon>
        <taxon>Saccharomycetales</taxon>
        <taxon>Saccharomycetaceae</taxon>
        <taxon>Torulaspora</taxon>
    </lineage>
</organism>
<dbReference type="InterPro" id="IPR029033">
    <property type="entry name" value="His_PPase_superfam"/>
</dbReference>
<feature type="active site" description="Nucleophile" evidence="6">
    <location>
        <position position="73"/>
    </location>
</feature>
<evidence type="ECO:0000256" key="4">
    <source>
        <dbReference type="ARBA" id="ARBA00022801"/>
    </source>
</evidence>
<dbReference type="Gene3D" id="3.40.50.1240">
    <property type="entry name" value="Phosphoglycerate mutase-like"/>
    <property type="match status" value="1"/>
</dbReference>
<feature type="active site" description="Proton donor" evidence="6">
    <location>
        <position position="336"/>
    </location>
</feature>
<dbReference type="AlphaFoldDB" id="A0A7H9I0G5"/>
<dbReference type="InterPro" id="IPR033379">
    <property type="entry name" value="Acid_Pase_AS"/>
</dbReference>
<evidence type="ECO:0000256" key="7">
    <source>
        <dbReference type="PIRSR" id="PIRSR000894-2"/>
    </source>
</evidence>